<feature type="domain" description="Metallo-beta-lactamase" evidence="1">
    <location>
        <begin position="24"/>
        <end position="217"/>
    </location>
</feature>
<reference evidence="2" key="1">
    <citation type="submission" date="2024-05" db="EMBL/GenBank/DDBJ databases">
        <title>Herbiconiux sp. A18JL235.</title>
        <authorList>
            <person name="Zhang G."/>
        </authorList>
    </citation>
    <scope>NUCLEOTIDE SEQUENCE</scope>
    <source>
        <strain evidence="2">A18JL235</strain>
    </source>
</reference>
<dbReference type="Pfam" id="PF00753">
    <property type="entry name" value="Lactamase_B"/>
    <property type="match status" value="1"/>
</dbReference>
<dbReference type="InterPro" id="IPR050855">
    <property type="entry name" value="NDM-1-like"/>
</dbReference>
<evidence type="ECO:0000313" key="2">
    <source>
        <dbReference type="EMBL" id="XDI06638.1"/>
    </source>
</evidence>
<protein>
    <submittedName>
        <fullName evidence="2">MBL fold metallo-hydrolase</fullName>
    </submittedName>
</protein>
<dbReference type="InterPro" id="IPR001279">
    <property type="entry name" value="Metallo-B-lactamas"/>
</dbReference>
<dbReference type="RefSeq" id="WP_368499017.1">
    <property type="nucleotide sequence ID" value="NZ_CP162511.1"/>
</dbReference>
<dbReference type="PANTHER" id="PTHR42951">
    <property type="entry name" value="METALLO-BETA-LACTAMASE DOMAIN-CONTAINING"/>
    <property type="match status" value="1"/>
</dbReference>
<accession>A0AB39BJL4</accession>
<gene>
    <name evidence="2" type="ORF">ABFY20_05930</name>
</gene>
<dbReference type="CDD" id="cd16282">
    <property type="entry name" value="metallo-hydrolase-like_MBL-fold"/>
    <property type="match status" value="1"/>
</dbReference>
<name>A0AB39BJL4_9MICO</name>
<dbReference type="InterPro" id="IPR036866">
    <property type="entry name" value="RibonucZ/Hydroxyglut_hydro"/>
</dbReference>
<dbReference type="AlphaFoldDB" id="A0AB39BJL4"/>
<dbReference type="SUPFAM" id="SSF56281">
    <property type="entry name" value="Metallo-hydrolase/oxidoreductase"/>
    <property type="match status" value="1"/>
</dbReference>
<sequence>MRSGHGDWEQVGAGVFRRRFEPLDVSIGVVVAAGGLTVIDTRNNPAEARELVADVGARFEAPIVAVVNTHAHYDHSFGNQHLASLDGRPPIYGHAMIARHYADHEAPRLEAVQRDPQREPDKSWGEVMLTPPTVEVERAVTIEPGGRPVRLQPLPRGHTDTDLAVLVPDSRVWFVGDVIEESGPPMFGSGSFPLEWPAALDALLALIEPGDVIVPGHGAVVDRDFVVRQRDAFGEMAAFIRSSRAAGLDVEAAAAAAPAPLAALWPSSFVASALRAGFAALG</sequence>
<dbReference type="PANTHER" id="PTHR42951:SF4">
    <property type="entry name" value="ACYL-COENZYME A THIOESTERASE MBLAC2"/>
    <property type="match status" value="1"/>
</dbReference>
<dbReference type="Gene3D" id="3.60.15.10">
    <property type="entry name" value="Ribonuclease Z/Hydroxyacylglutathione hydrolase-like"/>
    <property type="match status" value="1"/>
</dbReference>
<evidence type="ECO:0000259" key="1">
    <source>
        <dbReference type="SMART" id="SM00849"/>
    </source>
</evidence>
<dbReference type="SMART" id="SM00849">
    <property type="entry name" value="Lactamase_B"/>
    <property type="match status" value="1"/>
</dbReference>
<organism evidence="2">
    <name type="scientific">Herbiconiux sp. A18JL235</name>
    <dbReference type="NCBI Taxonomy" id="3152363"/>
    <lineage>
        <taxon>Bacteria</taxon>
        <taxon>Bacillati</taxon>
        <taxon>Actinomycetota</taxon>
        <taxon>Actinomycetes</taxon>
        <taxon>Micrococcales</taxon>
        <taxon>Microbacteriaceae</taxon>
        <taxon>Herbiconiux</taxon>
    </lineage>
</organism>
<dbReference type="EMBL" id="CP162511">
    <property type="protein sequence ID" value="XDI06638.1"/>
    <property type="molecule type" value="Genomic_DNA"/>
</dbReference>
<proteinExistence type="predicted"/>